<protein>
    <recommendedName>
        <fullName evidence="4">DUF3040 domain-containing protein</fullName>
    </recommendedName>
</protein>
<organism evidence="2 3">
    <name type="scientific">Streptomyces albipurpureus</name>
    <dbReference type="NCBI Taxonomy" id="2897419"/>
    <lineage>
        <taxon>Bacteria</taxon>
        <taxon>Bacillati</taxon>
        <taxon>Actinomycetota</taxon>
        <taxon>Actinomycetes</taxon>
        <taxon>Kitasatosporales</taxon>
        <taxon>Streptomycetaceae</taxon>
        <taxon>Streptomyces</taxon>
    </lineage>
</organism>
<evidence type="ECO:0000256" key="1">
    <source>
        <dbReference type="SAM" id="Phobius"/>
    </source>
</evidence>
<keyword evidence="1" id="KW-1133">Transmembrane helix</keyword>
<dbReference type="EMBL" id="JAMQAW010000008">
    <property type="protein sequence ID" value="MCM2388684.1"/>
    <property type="molecule type" value="Genomic_DNA"/>
</dbReference>
<dbReference type="Proteomes" id="UP001431429">
    <property type="component" value="Unassembled WGS sequence"/>
</dbReference>
<evidence type="ECO:0008006" key="4">
    <source>
        <dbReference type="Google" id="ProtNLM"/>
    </source>
</evidence>
<accession>A0ABT0UJ67</accession>
<evidence type="ECO:0000313" key="2">
    <source>
        <dbReference type="EMBL" id="MCM2388684.1"/>
    </source>
</evidence>
<name>A0ABT0UJ67_9ACTN</name>
<feature type="transmembrane region" description="Helical" evidence="1">
    <location>
        <begin position="61"/>
        <end position="80"/>
    </location>
</feature>
<keyword evidence="3" id="KW-1185">Reference proteome</keyword>
<reference evidence="2" key="1">
    <citation type="submission" date="2022-06" db="EMBL/GenBank/DDBJ databases">
        <title>Genome public.</title>
        <authorList>
            <person name="Sun Q."/>
        </authorList>
    </citation>
    <scope>NUCLEOTIDE SEQUENCE</scope>
    <source>
        <strain evidence="2">CWNU-1</strain>
    </source>
</reference>
<feature type="transmembrane region" description="Helical" evidence="1">
    <location>
        <begin position="37"/>
        <end position="55"/>
    </location>
</feature>
<sequence>MSTPVDAEQAWKDLQRIRVPQERVYDEIERRASDGPGAAYATAAIMWVFLAGLGLDLPRWGVWLVVAAYVGLLSGLAVIFSRRSRVRL</sequence>
<comment type="caution">
    <text evidence="2">The sequence shown here is derived from an EMBL/GenBank/DDBJ whole genome shotgun (WGS) entry which is preliminary data.</text>
</comment>
<gene>
    <name evidence="2" type="ORF">NBG84_10315</name>
</gene>
<evidence type="ECO:0000313" key="3">
    <source>
        <dbReference type="Proteomes" id="UP001431429"/>
    </source>
</evidence>
<keyword evidence="1" id="KW-0812">Transmembrane</keyword>
<keyword evidence="1" id="KW-0472">Membrane</keyword>
<proteinExistence type="predicted"/>
<feature type="non-terminal residue" evidence="2">
    <location>
        <position position="88"/>
    </location>
</feature>